<dbReference type="InParanoid" id="A0A804NXA8"/>
<proteinExistence type="predicted"/>
<dbReference type="AlphaFoldDB" id="A0A804NXA8"/>
<keyword evidence="3" id="KW-1185">Reference proteome</keyword>
<name>A0A804NXA8_MAIZE</name>
<reference evidence="2" key="3">
    <citation type="submission" date="2021-05" db="UniProtKB">
        <authorList>
            <consortium name="EnsemblPlants"/>
        </authorList>
    </citation>
    <scope>IDENTIFICATION</scope>
    <source>
        <strain evidence="2">cv. B73</strain>
    </source>
</reference>
<reference evidence="2" key="2">
    <citation type="submission" date="2019-07" db="EMBL/GenBank/DDBJ databases">
        <authorList>
            <person name="Seetharam A."/>
            <person name="Woodhouse M."/>
            <person name="Cannon E."/>
        </authorList>
    </citation>
    <scope>NUCLEOTIDE SEQUENCE [LARGE SCALE GENOMIC DNA]</scope>
    <source>
        <strain evidence="2">cv. B73</strain>
    </source>
</reference>
<dbReference type="EnsemblPlants" id="Zm00001eb193230_T001">
    <property type="protein sequence ID" value="Zm00001eb193230_P001"/>
    <property type="gene ID" value="Zm00001eb193230"/>
</dbReference>
<dbReference type="Gramene" id="Zm00001eb193230_T001">
    <property type="protein sequence ID" value="Zm00001eb193230_P001"/>
    <property type="gene ID" value="Zm00001eb193230"/>
</dbReference>
<accession>A0A804NXA8</accession>
<dbReference type="Proteomes" id="UP000007305">
    <property type="component" value="Chromosome 4"/>
</dbReference>
<organism evidence="2 3">
    <name type="scientific">Zea mays</name>
    <name type="common">Maize</name>
    <dbReference type="NCBI Taxonomy" id="4577"/>
    <lineage>
        <taxon>Eukaryota</taxon>
        <taxon>Viridiplantae</taxon>
        <taxon>Streptophyta</taxon>
        <taxon>Embryophyta</taxon>
        <taxon>Tracheophyta</taxon>
        <taxon>Spermatophyta</taxon>
        <taxon>Magnoliopsida</taxon>
        <taxon>Liliopsida</taxon>
        <taxon>Poales</taxon>
        <taxon>Poaceae</taxon>
        <taxon>PACMAD clade</taxon>
        <taxon>Panicoideae</taxon>
        <taxon>Andropogonodae</taxon>
        <taxon>Andropogoneae</taxon>
        <taxon>Tripsacinae</taxon>
        <taxon>Zea</taxon>
    </lineage>
</organism>
<sequence length="121" mass="13589">MHGHLCHRFRACCCGPGWAEEARTLVESTGGGRVKSEQSMFRRTVRAPVSAPATEVRTYLWKLGHTEEEEEIKKEGRGQVLVAESKDELAGRRAAPYMSGPKQQQHPKSHLKAKGDRELHQ</sequence>
<feature type="region of interest" description="Disordered" evidence="1">
    <location>
        <begin position="84"/>
        <end position="121"/>
    </location>
</feature>
<evidence type="ECO:0000256" key="1">
    <source>
        <dbReference type="SAM" id="MobiDB-lite"/>
    </source>
</evidence>
<protein>
    <submittedName>
        <fullName evidence="2">Uncharacterized protein</fullName>
    </submittedName>
</protein>
<reference evidence="3" key="1">
    <citation type="journal article" date="2009" name="Science">
        <title>The B73 maize genome: complexity, diversity, and dynamics.</title>
        <authorList>
            <person name="Schnable P.S."/>
            <person name="Ware D."/>
            <person name="Fulton R.S."/>
            <person name="Stein J.C."/>
            <person name="Wei F."/>
            <person name="Pasternak S."/>
            <person name="Liang C."/>
            <person name="Zhang J."/>
            <person name="Fulton L."/>
            <person name="Graves T.A."/>
            <person name="Minx P."/>
            <person name="Reily A.D."/>
            <person name="Courtney L."/>
            <person name="Kruchowski S.S."/>
            <person name="Tomlinson C."/>
            <person name="Strong C."/>
            <person name="Delehaunty K."/>
            <person name="Fronick C."/>
            <person name="Courtney B."/>
            <person name="Rock S.M."/>
            <person name="Belter E."/>
            <person name="Du F."/>
            <person name="Kim K."/>
            <person name="Abbott R.M."/>
            <person name="Cotton M."/>
            <person name="Levy A."/>
            <person name="Marchetto P."/>
            <person name="Ochoa K."/>
            <person name="Jackson S.M."/>
            <person name="Gillam B."/>
            <person name="Chen W."/>
            <person name="Yan L."/>
            <person name="Higginbotham J."/>
            <person name="Cardenas M."/>
            <person name="Waligorski J."/>
            <person name="Applebaum E."/>
            <person name="Phelps L."/>
            <person name="Falcone J."/>
            <person name="Kanchi K."/>
            <person name="Thane T."/>
            <person name="Scimone A."/>
            <person name="Thane N."/>
            <person name="Henke J."/>
            <person name="Wang T."/>
            <person name="Ruppert J."/>
            <person name="Shah N."/>
            <person name="Rotter K."/>
            <person name="Hodges J."/>
            <person name="Ingenthron E."/>
            <person name="Cordes M."/>
            <person name="Kohlberg S."/>
            <person name="Sgro J."/>
            <person name="Delgado B."/>
            <person name="Mead K."/>
            <person name="Chinwalla A."/>
            <person name="Leonard S."/>
            <person name="Crouse K."/>
            <person name="Collura K."/>
            <person name="Kudrna D."/>
            <person name="Currie J."/>
            <person name="He R."/>
            <person name="Angelova A."/>
            <person name="Rajasekar S."/>
            <person name="Mueller T."/>
            <person name="Lomeli R."/>
            <person name="Scara G."/>
            <person name="Ko A."/>
            <person name="Delaney K."/>
            <person name="Wissotski M."/>
            <person name="Lopez G."/>
            <person name="Campos D."/>
            <person name="Braidotti M."/>
            <person name="Ashley E."/>
            <person name="Golser W."/>
            <person name="Kim H."/>
            <person name="Lee S."/>
            <person name="Lin J."/>
            <person name="Dujmic Z."/>
            <person name="Kim W."/>
            <person name="Talag J."/>
            <person name="Zuccolo A."/>
            <person name="Fan C."/>
            <person name="Sebastian A."/>
            <person name="Kramer M."/>
            <person name="Spiegel L."/>
            <person name="Nascimento L."/>
            <person name="Zutavern T."/>
            <person name="Miller B."/>
            <person name="Ambroise C."/>
            <person name="Muller S."/>
            <person name="Spooner W."/>
            <person name="Narechania A."/>
            <person name="Ren L."/>
            <person name="Wei S."/>
            <person name="Kumari S."/>
            <person name="Faga B."/>
            <person name="Levy M.J."/>
            <person name="McMahan L."/>
            <person name="Van Buren P."/>
            <person name="Vaughn M.W."/>
            <person name="Ying K."/>
            <person name="Yeh C.-T."/>
            <person name="Emrich S.J."/>
            <person name="Jia Y."/>
            <person name="Kalyanaraman A."/>
            <person name="Hsia A.-P."/>
            <person name="Barbazuk W.B."/>
            <person name="Baucom R.S."/>
            <person name="Brutnell T.P."/>
            <person name="Carpita N.C."/>
            <person name="Chaparro C."/>
            <person name="Chia J.-M."/>
            <person name="Deragon J.-M."/>
            <person name="Estill J.C."/>
            <person name="Fu Y."/>
            <person name="Jeddeloh J.A."/>
            <person name="Han Y."/>
            <person name="Lee H."/>
            <person name="Li P."/>
            <person name="Lisch D.R."/>
            <person name="Liu S."/>
            <person name="Liu Z."/>
            <person name="Nagel D.H."/>
            <person name="McCann M.C."/>
            <person name="SanMiguel P."/>
            <person name="Myers A.M."/>
            <person name="Nettleton D."/>
            <person name="Nguyen J."/>
            <person name="Penning B.W."/>
            <person name="Ponnala L."/>
            <person name="Schneider K.L."/>
            <person name="Schwartz D.C."/>
            <person name="Sharma A."/>
            <person name="Soderlund C."/>
            <person name="Springer N.M."/>
            <person name="Sun Q."/>
            <person name="Wang H."/>
            <person name="Waterman M."/>
            <person name="Westerman R."/>
            <person name="Wolfgruber T.K."/>
            <person name="Yang L."/>
            <person name="Yu Y."/>
            <person name="Zhang L."/>
            <person name="Zhou S."/>
            <person name="Zhu Q."/>
            <person name="Bennetzen J.L."/>
            <person name="Dawe R.K."/>
            <person name="Jiang J."/>
            <person name="Jiang N."/>
            <person name="Presting G.G."/>
            <person name="Wessler S.R."/>
            <person name="Aluru S."/>
            <person name="Martienssen R.A."/>
            <person name="Clifton S.W."/>
            <person name="McCombie W.R."/>
            <person name="Wing R.A."/>
            <person name="Wilson R.K."/>
        </authorList>
    </citation>
    <scope>NUCLEOTIDE SEQUENCE [LARGE SCALE GENOMIC DNA]</scope>
    <source>
        <strain evidence="3">cv. B73</strain>
    </source>
</reference>
<evidence type="ECO:0000313" key="3">
    <source>
        <dbReference type="Proteomes" id="UP000007305"/>
    </source>
</evidence>
<evidence type="ECO:0000313" key="2">
    <source>
        <dbReference type="EnsemblPlants" id="Zm00001eb193230_P001"/>
    </source>
</evidence>